<protein>
    <submittedName>
        <fullName evidence="1">Uncharacterized protein</fullName>
    </submittedName>
</protein>
<dbReference type="AlphaFoldDB" id="A0A2I1GM11"/>
<accession>A0A2I1GM11</accession>
<proteinExistence type="predicted"/>
<sequence>TPTNILEQLNEIIKHEDILNITARKLLTGKILKMYLNNTASINDLHISLNNSSKLNYYIKKQKRLEYPHGSDLMGVIHELLRQQNKDDSYIRNVLINNSSIKEWEITSYVEKINKSLTFARVFTNVETSNAYKHIFYEVFSTIEKDNGKKIEFSYLNSNSNGIGCIITKFPGRDKMNQTEVIIKLSIPSITTAEVTEKPEQKKDANFECTIM</sequence>
<name>A0A2I1GM11_9GLOM</name>
<feature type="non-terminal residue" evidence="1">
    <location>
        <position position="1"/>
    </location>
</feature>
<dbReference type="EMBL" id="LLXI01000568">
    <property type="protein sequence ID" value="PKY47672.1"/>
    <property type="molecule type" value="Genomic_DNA"/>
</dbReference>
<evidence type="ECO:0000313" key="1">
    <source>
        <dbReference type="EMBL" id="PKY47672.1"/>
    </source>
</evidence>
<gene>
    <name evidence="1" type="ORF">RhiirA4_523140</name>
</gene>
<reference evidence="1 2" key="1">
    <citation type="submission" date="2015-10" db="EMBL/GenBank/DDBJ databases">
        <title>Genome analyses suggest a sexual origin of heterokaryosis in a supposedly ancient asexual fungus.</title>
        <authorList>
            <person name="Ropars J."/>
            <person name="Sedzielewska K."/>
            <person name="Noel J."/>
            <person name="Charron P."/>
            <person name="Farinelli L."/>
            <person name="Marton T."/>
            <person name="Kruger M."/>
            <person name="Pelin A."/>
            <person name="Brachmann A."/>
            <person name="Corradi N."/>
        </authorList>
    </citation>
    <scope>NUCLEOTIDE SEQUENCE [LARGE SCALE GENOMIC DNA]</scope>
    <source>
        <strain evidence="1 2">A4</strain>
    </source>
</reference>
<organism evidence="1 2">
    <name type="scientific">Rhizophagus irregularis</name>
    <dbReference type="NCBI Taxonomy" id="588596"/>
    <lineage>
        <taxon>Eukaryota</taxon>
        <taxon>Fungi</taxon>
        <taxon>Fungi incertae sedis</taxon>
        <taxon>Mucoromycota</taxon>
        <taxon>Glomeromycotina</taxon>
        <taxon>Glomeromycetes</taxon>
        <taxon>Glomerales</taxon>
        <taxon>Glomeraceae</taxon>
        <taxon>Rhizophagus</taxon>
    </lineage>
</organism>
<dbReference type="Proteomes" id="UP000234323">
    <property type="component" value="Unassembled WGS sequence"/>
</dbReference>
<evidence type="ECO:0000313" key="2">
    <source>
        <dbReference type="Proteomes" id="UP000234323"/>
    </source>
</evidence>
<comment type="caution">
    <text evidence="1">The sequence shown here is derived from an EMBL/GenBank/DDBJ whole genome shotgun (WGS) entry which is preliminary data.</text>
</comment>
<keyword evidence="2" id="KW-1185">Reference proteome</keyword>